<dbReference type="Gene3D" id="3.90.550.10">
    <property type="entry name" value="Spore Coat Polysaccharide Biosynthesis Protein SpsA, Chain A"/>
    <property type="match status" value="1"/>
</dbReference>
<evidence type="ECO:0000256" key="1">
    <source>
        <dbReference type="ARBA" id="ARBA00004651"/>
    </source>
</evidence>
<comment type="similarity">
    <text evidence="8">Belongs to the glycosyltransferase 2 family. GtrB subfamily.</text>
</comment>
<evidence type="ECO:0000256" key="2">
    <source>
        <dbReference type="ARBA" id="ARBA00022475"/>
    </source>
</evidence>
<dbReference type="InterPro" id="IPR050256">
    <property type="entry name" value="Glycosyltransferase_2"/>
</dbReference>
<dbReference type="GO" id="GO:0005886">
    <property type="term" value="C:plasma membrane"/>
    <property type="evidence" value="ECO:0007669"/>
    <property type="project" value="UniProtKB-SubCell"/>
</dbReference>
<keyword evidence="6 9" id="KW-1133">Transmembrane helix</keyword>
<dbReference type="InterPro" id="IPR029044">
    <property type="entry name" value="Nucleotide-diphossugar_trans"/>
</dbReference>
<dbReference type="GO" id="GO:0016757">
    <property type="term" value="F:glycosyltransferase activity"/>
    <property type="evidence" value="ECO:0007669"/>
    <property type="project" value="UniProtKB-KW"/>
</dbReference>
<feature type="transmembrane region" description="Helical" evidence="9">
    <location>
        <begin position="231"/>
        <end position="251"/>
    </location>
</feature>
<dbReference type="FunFam" id="3.90.550.10:FF:000079">
    <property type="entry name" value="Probable glycosyl transferase"/>
    <property type="match status" value="1"/>
</dbReference>
<dbReference type="EMBL" id="VYDO01000155">
    <property type="protein sequence ID" value="MYG38301.1"/>
    <property type="molecule type" value="Genomic_DNA"/>
</dbReference>
<evidence type="ECO:0000313" key="11">
    <source>
        <dbReference type="EMBL" id="MYG38301.1"/>
    </source>
</evidence>
<keyword evidence="2" id="KW-1003">Cell membrane</keyword>
<keyword evidence="4 11" id="KW-0808">Transferase</keyword>
<evidence type="ECO:0000256" key="9">
    <source>
        <dbReference type="SAM" id="Phobius"/>
    </source>
</evidence>
<evidence type="ECO:0000256" key="8">
    <source>
        <dbReference type="ARBA" id="ARBA00038152"/>
    </source>
</evidence>
<evidence type="ECO:0000256" key="4">
    <source>
        <dbReference type="ARBA" id="ARBA00022679"/>
    </source>
</evidence>
<accession>A0A6B1F5S1</accession>
<feature type="domain" description="Glycosyltransferase 2-like" evidence="10">
    <location>
        <begin position="2"/>
        <end position="162"/>
    </location>
</feature>
<dbReference type="Pfam" id="PF00535">
    <property type="entry name" value="Glycos_transf_2"/>
    <property type="match status" value="1"/>
</dbReference>
<gene>
    <name evidence="11" type="ORF">F4162_04780</name>
</gene>
<reference evidence="11" key="1">
    <citation type="submission" date="2019-09" db="EMBL/GenBank/DDBJ databases">
        <title>Characterisation of the sponge microbiome using genome-centric metagenomics.</title>
        <authorList>
            <person name="Engelberts J.P."/>
            <person name="Robbins S.J."/>
            <person name="De Goeij J.M."/>
            <person name="Aranda M."/>
            <person name="Bell S.C."/>
            <person name="Webster N.S."/>
        </authorList>
    </citation>
    <scope>NUCLEOTIDE SEQUENCE</scope>
    <source>
        <strain evidence="11">SB0676_bin_10</strain>
    </source>
</reference>
<feature type="transmembrane region" description="Helical" evidence="9">
    <location>
        <begin position="258"/>
        <end position="279"/>
    </location>
</feature>
<protein>
    <submittedName>
        <fullName evidence="11">Glycosyltransferase family 2 protein</fullName>
    </submittedName>
</protein>
<dbReference type="SUPFAM" id="SSF53448">
    <property type="entry name" value="Nucleotide-diphospho-sugar transferases"/>
    <property type="match status" value="1"/>
</dbReference>
<dbReference type="AlphaFoldDB" id="A0A6B1F5S1"/>
<evidence type="ECO:0000259" key="10">
    <source>
        <dbReference type="Pfam" id="PF00535"/>
    </source>
</evidence>
<comment type="caution">
    <text evidence="11">The sequence shown here is derived from an EMBL/GenBank/DDBJ whole genome shotgun (WGS) entry which is preliminary data.</text>
</comment>
<evidence type="ECO:0000256" key="6">
    <source>
        <dbReference type="ARBA" id="ARBA00022989"/>
    </source>
</evidence>
<proteinExistence type="inferred from homology"/>
<keyword evidence="3" id="KW-0328">Glycosyltransferase</keyword>
<dbReference type="PANTHER" id="PTHR48090:SF1">
    <property type="entry name" value="PROPHAGE BACTOPRENOL GLUCOSYL TRANSFERASE HOMOLOG"/>
    <property type="match status" value="1"/>
</dbReference>
<comment type="subcellular location">
    <subcellularLocation>
        <location evidence="1">Cell membrane</location>
        <topology evidence="1">Multi-pass membrane protein</topology>
    </subcellularLocation>
</comment>
<evidence type="ECO:0000256" key="7">
    <source>
        <dbReference type="ARBA" id="ARBA00023136"/>
    </source>
</evidence>
<evidence type="ECO:0000256" key="5">
    <source>
        <dbReference type="ARBA" id="ARBA00022692"/>
    </source>
</evidence>
<evidence type="ECO:0000256" key="3">
    <source>
        <dbReference type="ARBA" id="ARBA00022676"/>
    </source>
</evidence>
<dbReference type="InterPro" id="IPR001173">
    <property type="entry name" value="Glyco_trans_2-like"/>
</dbReference>
<sequence>MVVPCFNEEAVIRKTHERLLNVMDRETSCRFEVLYVDDGSRDGTFALLQDFQAAEPRVRVVALSRNFGHQIAVTAGLEHAAGDAVVVMDADLQDPPEIIPRMLARWRDGVDVAYGVRRKRHGEPVFKRWTAALFYRLMAALSDTSISLDTGDFRLMDRRVVDAFLAMPERDRFVRGMVAWTGFRQEPVVYERQARLAGETSYTMKKMVSLAVCGIFSFSIVPLRVATWVGLTASGLSLAAIVYALVVRLFTEQWVRGWALLLIGVMFLGRVQLMVLGIFGEYLGRIYREVKARPLYLVRQQLGFPEHNAVSRT</sequence>
<dbReference type="CDD" id="cd04187">
    <property type="entry name" value="DPM1_like_bac"/>
    <property type="match status" value="1"/>
</dbReference>
<keyword evidence="5 9" id="KW-0812">Transmembrane</keyword>
<organism evidence="11">
    <name type="scientific">Synechococcus sp. SB0676_bin_10</name>
    <dbReference type="NCBI Taxonomy" id="2604869"/>
    <lineage>
        <taxon>Bacteria</taxon>
        <taxon>Bacillati</taxon>
        <taxon>Cyanobacteriota</taxon>
        <taxon>Cyanophyceae</taxon>
        <taxon>Synechococcales</taxon>
        <taxon>Synechococcaceae</taxon>
        <taxon>Synechococcus</taxon>
    </lineage>
</organism>
<name>A0A6B1F5S1_9SYNE</name>
<dbReference type="PANTHER" id="PTHR48090">
    <property type="entry name" value="UNDECAPRENYL-PHOSPHATE 4-DEOXY-4-FORMAMIDO-L-ARABINOSE TRANSFERASE-RELATED"/>
    <property type="match status" value="1"/>
</dbReference>
<keyword evidence="7 9" id="KW-0472">Membrane</keyword>